<dbReference type="GO" id="GO:0019288">
    <property type="term" value="P:isopentenyl diphosphate biosynthetic process, methylerythritol 4-phosphate pathway"/>
    <property type="evidence" value="ECO:0007669"/>
    <property type="project" value="UniProtKB-UniRule"/>
</dbReference>
<dbReference type="Gene3D" id="3.90.550.10">
    <property type="entry name" value="Spore Coat Polysaccharide Biosynthesis Protein SpsA, Chain A"/>
    <property type="match status" value="1"/>
</dbReference>
<feature type="site" description="Transition state stabilizer" evidence="14">
    <location>
        <position position="15"/>
    </location>
</feature>
<feature type="region of interest" description="2-C-methyl-D-erythritol 4-phosphate cytidylyltransferase" evidence="14">
    <location>
        <begin position="1"/>
        <end position="250"/>
    </location>
</feature>
<evidence type="ECO:0000313" key="16">
    <source>
        <dbReference type="EMBL" id="PLW77739.1"/>
    </source>
</evidence>
<comment type="caution">
    <text evidence="16">The sequence shown here is derived from an EMBL/GenBank/DDBJ whole genome shotgun (WGS) entry which is preliminary data.</text>
</comment>
<feature type="region of interest" description="2-C-methyl-D-erythritol 2,4-cyclodiphosphate synthase" evidence="14">
    <location>
        <begin position="251"/>
        <end position="410"/>
    </location>
</feature>
<dbReference type="EC" id="2.7.7.60" evidence="14"/>
<evidence type="ECO:0000256" key="4">
    <source>
        <dbReference type="ARBA" id="ARBA00004709"/>
    </source>
</evidence>
<comment type="similarity">
    <text evidence="6">Belongs to the IspF family.</text>
</comment>
<dbReference type="EC" id="4.6.1.12" evidence="14"/>
<dbReference type="InterPro" id="IPR001228">
    <property type="entry name" value="IspD"/>
</dbReference>
<dbReference type="CDD" id="cd00554">
    <property type="entry name" value="MECDP_synthase"/>
    <property type="match status" value="1"/>
</dbReference>
<dbReference type="GO" id="GO:0046872">
    <property type="term" value="F:metal ion binding"/>
    <property type="evidence" value="ECO:0007669"/>
    <property type="project" value="UniProtKB-KW"/>
</dbReference>
<evidence type="ECO:0000313" key="17">
    <source>
        <dbReference type="Proteomes" id="UP000234881"/>
    </source>
</evidence>
<evidence type="ECO:0000256" key="8">
    <source>
        <dbReference type="ARBA" id="ARBA00022679"/>
    </source>
</evidence>
<dbReference type="FunFam" id="3.90.550.10:FF:000003">
    <property type="entry name" value="2-C-methyl-D-erythritol 4-phosphate cytidylyltransferase"/>
    <property type="match status" value="1"/>
</dbReference>
<comment type="catalytic activity">
    <reaction evidence="1 14">
        <text>4-CDP-2-C-methyl-D-erythritol 2-phosphate = 2-C-methyl-D-erythritol 2,4-cyclic diphosphate + CMP</text>
        <dbReference type="Rhea" id="RHEA:23864"/>
        <dbReference type="ChEBI" id="CHEBI:57919"/>
        <dbReference type="ChEBI" id="CHEBI:58483"/>
        <dbReference type="ChEBI" id="CHEBI:60377"/>
        <dbReference type="EC" id="4.6.1.12"/>
    </reaction>
</comment>
<keyword evidence="10 14" id="KW-0479">Metal-binding</keyword>
<dbReference type="Pfam" id="PF01128">
    <property type="entry name" value="IspD"/>
    <property type="match status" value="1"/>
</dbReference>
<dbReference type="PROSITE" id="PS01295">
    <property type="entry name" value="ISPD"/>
    <property type="match status" value="1"/>
</dbReference>
<organism evidence="16 17">
    <name type="scientific">Cohaesibacter celericrescens</name>
    <dbReference type="NCBI Taxonomy" id="2067669"/>
    <lineage>
        <taxon>Bacteria</taxon>
        <taxon>Pseudomonadati</taxon>
        <taxon>Pseudomonadota</taxon>
        <taxon>Alphaproteobacteria</taxon>
        <taxon>Hyphomicrobiales</taxon>
        <taxon>Cohaesibacteraceae</taxon>
    </lineage>
</organism>
<dbReference type="NCBIfam" id="NF006899">
    <property type="entry name" value="PRK09382.1"/>
    <property type="match status" value="1"/>
</dbReference>
<feature type="site" description="Positions MEP for the nucleophilic attack" evidence="14">
    <location>
        <position position="223"/>
    </location>
</feature>
<dbReference type="InterPro" id="IPR026596">
    <property type="entry name" value="IspD/F"/>
</dbReference>
<evidence type="ECO:0000256" key="5">
    <source>
        <dbReference type="ARBA" id="ARBA00004787"/>
    </source>
</evidence>
<dbReference type="Proteomes" id="UP000234881">
    <property type="component" value="Unassembled WGS sequence"/>
</dbReference>
<keyword evidence="12 14" id="KW-0456">Lyase</keyword>
<keyword evidence="13 14" id="KW-0511">Multifunctional enzyme</keyword>
<proteinExistence type="inferred from homology"/>
<feature type="site" description="Transition state stabilizer" evidence="14">
    <location>
        <position position="382"/>
    </location>
</feature>
<dbReference type="HAMAP" id="MF_00108">
    <property type="entry name" value="IspD"/>
    <property type="match status" value="1"/>
</dbReference>
<dbReference type="GO" id="GO:0016114">
    <property type="term" value="P:terpenoid biosynthetic process"/>
    <property type="evidence" value="ECO:0007669"/>
    <property type="project" value="InterPro"/>
</dbReference>
<evidence type="ECO:0000256" key="10">
    <source>
        <dbReference type="ARBA" id="ARBA00022723"/>
    </source>
</evidence>
<evidence type="ECO:0000256" key="9">
    <source>
        <dbReference type="ARBA" id="ARBA00022695"/>
    </source>
</evidence>
<feature type="binding site" evidence="14">
    <location>
        <position position="259"/>
    </location>
    <ligand>
        <name>a divalent metal cation</name>
        <dbReference type="ChEBI" id="CHEBI:60240"/>
    </ligand>
</feature>
<dbReference type="InterPro" id="IPR020555">
    <property type="entry name" value="MECDP_synthase_CS"/>
</dbReference>
<comment type="caution">
    <text evidence="14">Lacks conserved residue(s) required for the propagation of feature annotation.</text>
</comment>
<feature type="binding site" evidence="14">
    <location>
        <position position="391"/>
    </location>
    <ligand>
        <name>4-CDP-2-C-methyl-D-erythritol 2-phosphate</name>
        <dbReference type="ChEBI" id="CHEBI:57919"/>
    </ligand>
</feature>
<feature type="binding site" evidence="14">
    <location>
        <begin position="257"/>
        <end position="259"/>
    </location>
    <ligand>
        <name>4-CDP-2-C-methyl-D-erythritol 2-phosphate</name>
        <dbReference type="ChEBI" id="CHEBI:57919"/>
    </ligand>
</feature>
<accession>A0A2N5XTB8</accession>
<name>A0A2N5XTB8_9HYPH</name>
<keyword evidence="17" id="KW-1185">Reference proteome</keyword>
<dbReference type="SUPFAM" id="SSF69765">
    <property type="entry name" value="IpsF-like"/>
    <property type="match status" value="1"/>
</dbReference>
<dbReference type="PROSITE" id="PS01350">
    <property type="entry name" value="ISPF"/>
    <property type="match status" value="1"/>
</dbReference>
<evidence type="ECO:0000256" key="13">
    <source>
        <dbReference type="ARBA" id="ARBA00023268"/>
    </source>
</evidence>
<protein>
    <recommendedName>
        <fullName evidence="14">Bifunctional enzyme IspD/IspF</fullName>
    </recommendedName>
    <domain>
        <recommendedName>
            <fullName evidence="14">2-C-methyl-D-erythritol 4-phosphate cytidylyltransferase</fullName>
            <ecNumber evidence="14">2.7.7.60</ecNumber>
        </recommendedName>
        <alternativeName>
            <fullName evidence="14">4-diphosphocytidyl-2C-methyl-D-erythritol synthase</fullName>
        </alternativeName>
        <alternativeName>
            <fullName evidence="14">MEP cytidylyltransferase</fullName>
            <shortName evidence="14">MCT</shortName>
        </alternativeName>
    </domain>
    <domain>
        <recommendedName>
            <fullName evidence="14">2-C-methyl-D-erythritol 2,4-cyclodiphosphate synthase</fullName>
            <shortName evidence="14">MECDP-synthase</shortName>
            <shortName evidence="14">MECPP-synthase</shortName>
            <shortName evidence="14">MECPS</shortName>
            <ecNumber evidence="14">4.6.1.12</ecNumber>
        </recommendedName>
    </domain>
</protein>
<dbReference type="AlphaFoldDB" id="A0A2N5XTB8"/>
<keyword evidence="9 14" id="KW-0548">Nucleotidyltransferase</keyword>
<dbReference type="Pfam" id="PF02542">
    <property type="entry name" value="YgbB"/>
    <property type="match status" value="1"/>
</dbReference>
<reference evidence="16 17" key="1">
    <citation type="submission" date="2018-01" db="EMBL/GenBank/DDBJ databases">
        <title>The draft genome sequence of Cohaesibacter sp. H1304.</title>
        <authorList>
            <person name="Wang N.-N."/>
            <person name="Du Z.-J."/>
        </authorList>
    </citation>
    <scope>NUCLEOTIDE SEQUENCE [LARGE SCALE GENOMIC DNA]</scope>
    <source>
        <strain evidence="16 17">H1304</strain>
    </source>
</reference>
<comment type="function">
    <text evidence="14">Bifunctional enzyme that catalyzes the formation of 4-diphosphocytidyl-2-C-methyl-D-erythritol from CTP and 2-C-methyl-D-erythritol 4-phosphate (MEP) (IspD), and catalyzes the conversion of 4-diphosphocytidyl-2-C-methyl-D-erythritol 2-phosphate (CDP-ME2P) to 2-C-methyl-D-erythritol 2,4-cyclodiphosphate (ME-CPP) with a corresponding release of cytidine 5-monophosphate (CMP) (IspF).</text>
</comment>
<dbReference type="OrthoDB" id="9804336at2"/>
<keyword evidence="11 14" id="KW-0414">Isoprene biosynthesis</keyword>
<feature type="binding site" evidence="14">
    <location>
        <position position="257"/>
    </location>
    <ligand>
        <name>a divalent metal cation</name>
        <dbReference type="ChEBI" id="CHEBI:60240"/>
    </ligand>
</feature>
<dbReference type="Gene3D" id="3.30.1330.50">
    <property type="entry name" value="2-C-methyl-D-erythritol 2,4-cyclodiphosphate synthase"/>
    <property type="match status" value="1"/>
</dbReference>
<comment type="similarity">
    <text evidence="14">In the N-terminal section; belongs to the IspD/TarI cytidylyltransferase family. IspD subfamily.</text>
</comment>
<comment type="catalytic activity">
    <reaction evidence="2 14">
        <text>2-C-methyl-D-erythritol 4-phosphate + CTP + H(+) = 4-CDP-2-C-methyl-D-erythritol + diphosphate</text>
        <dbReference type="Rhea" id="RHEA:13429"/>
        <dbReference type="ChEBI" id="CHEBI:15378"/>
        <dbReference type="ChEBI" id="CHEBI:33019"/>
        <dbReference type="ChEBI" id="CHEBI:37563"/>
        <dbReference type="ChEBI" id="CHEBI:57823"/>
        <dbReference type="ChEBI" id="CHEBI:58262"/>
        <dbReference type="EC" id="2.7.7.60"/>
    </reaction>
</comment>
<comment type="pathway">
    <text evidence="5 14">Isoprenoid biosynthesis; isopentenyl diphosphate biosynthesis via DXP pathway; isopentenyl diphosphate from 1-deoxy-D-xylulose 5-phosphate: step 2/6.</text>
</comment>
<dbReference type="InterPro" id="IPR029044">
    <property type="entry name" value="Nucleotide-diphossugar_trans"/>
</dbReference>
<evidence type="ECO:0000256" key="7">
    <source>
        <dbReference type="ARBA" id="ARBA00009789"/>
    </source>
</evidence>
<comment type="similarity">
    <text evidence="14">In the C-terminal section; belongs to the IspF family.</text>
</comment>
<feature type="binding site" evidence="14">
    <location>
        <begin position="305"/>
        <end position="307"/>
    </location>
    <ligand>
        <name>4-CDP-2-C-methyl-D-erythritol 2-phosphate</name>
        <dbReference type="ChEBI" id="CHEBI:57919"/>
    </ligand>
</feature>
<comment type="pathway">
    <text evidence="4 14">Isoprenoid biosynthesis; isopentenyl diphosphate biosynthesis via DXP pathway; isopentenyl diphosphate from 1-deoxy-D-xylulose 5-phosphate: step 4/6.</text>
</comment>
<feature type="binding site" evidence="14">
    <location>
        <position position="291"/>
    </location>
    <ligand>
        <name>a divalent metal cation</name>
        <dbReference type="ChEBI" id="CHEBI:60240"/>
    </ligand>
</feature>
<comment type="cofactor">
    <cofactor evidence="3 14">
        <name>a divalent metal cation</name>
        <dbReference type="ChEBI" id="CHEBI:60240"/>
    </cofactor>
</comment>
<evidence type="ECO:0000256" key="1">
    <source>
        <dbReference type="ARBA" id="ARBA00000200"/>
    </source>
</evidence>
<dbReference type="HAMAP" id="MF_01520">
    <property type="entry name" value="IspDF"/>
    <property type="match status" value="1"/>
</dbReference>
<feature type="site" description="Positions MEP for the nucleophilic attack" evidence="14">
    <location>
        <position position="166"/>
    </location>
</feature>
<feature type="site" description="Transition state stabilizer" evidence="14">
    <location>
        <position position="283"/>
    </location>
</feature>
<dbReference type="EMBL" id="PKUQ01000016">
    <property type="protein sequence ID" value="PLW77739.1"/>
    <property type="molecule type" value="Genomic_DNA"/>
</dbReference>
<evidence type="ECO:0000256" key="12">
    <source>
        <dbReference type="ARBA" id="ARBA00023239"/>
    </source>
</evidence>
<keyword evidence="8 14" id="KW-0808">Transferase</keyword>
<comment type="similarity">
    <text evidence="7">Belongs to the IspD/TarI cytidylyltransferase family. IspD subfamily.</text>
</comment>
<feature type="binding site" evidence="14">
    <location>
        <position position="388"/>
    </location>
    <ligand>
        <name>4-CDP-2-C-methyl-D-erythritol 2-phosphate</name>
        <dbReference type="ChEBI" id="CHEBI:57919"/>
    </ligand>
</feature>
<dbReference type="NCBIfam" id="TIGR00151">
    <property type="entry name" value="ispF"/>
    <property type="match status" value="1"/>
</dbReference>
<evidence type="ECO:0000256" key="14">
    <source>
        <dbReference type="HAMAP-Rule" id="MF_01520"/>
    </source>
</evidence>
<evidence type="ECO:0000259" key="15">
    <source>
        <dbReference type="Pfam" id="PF02542"/>
    </source>
</evidence>
<dbReference type="PANTHER" id="PTHR43181:SF1">
    <property type="entry name" value="2-C-METHYL-D-ERYTHRITOL 2,4-CYCLODIPHOSPHATE SYNTHASE, CHLOROPLASTIC"/>
    <property type="match status" value="1"/>
</dbReference>
<dbReference type="CDD" id="cd02516">
    <property type="entry name" value="CDP-ME_synthetase"/>
    <property type="match status" value="1"/>
</dbReference>
<evidence type="ECO:0000256" key="3">
    <source>
        <dbReference type="ARBA" id="ARBA00001968"/>
    </source>
</evidence>
<sequence length="410" mass="44052">MTCAAIIVAAGSGVRARRTSDAVAKQYVPLAGKAVLCRTIETFLTSDAIDLIVTVIAQEDLDLYKNAVAPLLQGKLAEQAQKKLRTSVRGGTTRQASVLCGLRALEKDSIDTVLVHDAARPFISHAILDRCRIALHSHKACLVAVPVTDTIKQATPEGRIQKTIDRSSLWAAQTPQAFAFDFIYDAHTRAAQQCAETFTDDAAVAEWAGAEVHIVEGDPTNIKLTNREDLDMADARLNSLQGSTSPLTDVRMGTGYDVHAFDAGDAVIIGGIQIPHDKKLKGHSDADVGLHAITDAILGAIADGDIGTHFPPSDPQWKGTASDLFLKDAVRRVRERNGKISNIDLTLICEAPKIGPHRPAMRQAIADICEISINRVSVKATTSERLGFTGRKEGIAAMASTCIQLPDRED</sequence>
<evidence type="ECO:0000256" key="2">
    <source>
        <dbReference type="ARBA" id="ARBA00001282"/>
    </source>
</evidence>
<dbReference type="SUPFAM" id="SSF53448">
    <property type="entry name" value="Nucleotide-diphospho-sugar transferases"/>
    <property type="match status" value="1"/>
</dbReference>
<feature type="binding site" evidence="14">
    <location>
        <begin position="283"/>
        <end position="284"/>
    </location>
    <ligand>
        <name>4-CDP-2-C-methyl-D-erythritol 2-phosphate</name>
        <dbReference type="ChEBI" id="CHEBI:57919"/>
    </ligand>
</feature>
<dbReference type="InterPro" id="IPR018294">
    <property type="entry name" value="ISPD_synthase_CS"/>
</dbReference>
<evidence type="ECO:0000256" key="6">
    <source>
        <dbReference type="ARBA" id="ARBA00008480"/>
    </source>
</evidence>
<feature type="domain" description="2-C-methyl-D-erythritol 2,4-cyclodiphosphate synthase" evidence="15">
    <location>
        <begin position="251"/>
        <end position="403"/>
    </location>
</feature>
<feature type="binding site" evidence="14">
    <location>
        <begin position="381"/>
        <end position="384"/>
    </location>
    <ligand>
        <name>4-CDP-2-C-methyl-D-erythritol 2-phosphate</name>
        <dbReference type="ChEBI" id="CHEBI:57919"/>
    </ligand>
</feature>
<dbReference type="GO" id="GO:0008685">
    <property type="term" value="F:2-C-methyl-D-erythritol 2,4-cyclodiphosphate synthase activity"/>
    <property type="evidence" value="ECO:0007669"/>
    <property type="project" value="UniProtKB-UniRule"/>
</dbReference>
<evidence type="ECO:0000256" key="11">
    <source>
        <dbReference type="ARBA" id="ARBA00023229"/>
    </source>
</evidence>
<dbReference type="HAMAP" id="MF_00107">
    <property type="entry name" value="IspF"/>
    <property type="match status" value="1"/>
</dbReference>
<dbReference type="InterPro" id="IPR034683">
    <property type="entry name" value="IspD/TarI"/>
</dbReference>
<dbReference type="InterPro" id="IPR036571">
    <property type="entry name" value="MECDP_synthase_sf"/>
</dbReference>
<dbReference type="GO" id="GO:0050518">
    <property type="term" value="F:2-C-methyl-D-erythritol 4-phosphate cytidylyltransferase activity"/>
    <property type="evidence" value="ECO:0007669"/>
    <property type="project" value="UniProtKB-UniRule"/>
</dbReference>
<dbReference type="InterPro" id="IPR003526">
    <property type="entry name" value="MECDP_synthase"/>
</dbReference>
<dbReference type="UniPathway" id="UPA00056">
    <property type="reaction ID" value="UER00093"/>
</dbReference>
<dbReference type="NCBIfam" id="TIGR00453">
    <property type="entry name" value="ispD"/>
    <property type="match status" value="1"/>
</dbReference>
<dbReference type="PANTHER" id="PTHR43181">
    <property type="entry name" value="2-C-METHYL-D-ERYTHRITOL 2,4-CYCLODIPHOSPHATE SYNTHASE, CHLOROPLASTIC"/>
    <property type="match status" value="1"/>
</dbReference>
<gene>
    <name evidence="14 16" type="primary">ispDF</name>
    <name evidence="16" type="ORF">C0081_09815</name>
</gene>
<feature type="site" description="Transition state stabilizer" evidence="14">
    <location>
        <position position="25"/>
    </location>
</feature>